<keyword evidence="6 11" id="KW-0812">Transmembrane</keyword>
<dbReference type="Pfam" id="PF00083">
    <property type="entry name" value="Sugar_tr"/>
    <property type="match status" value="1"/>
</dbReference>
<dbReference type="InterPro" id="IPR036259">
    <property type="entry name" value="MFS_trans_sf"/>
</dbReference>
<dbReference type="OMA" id="FAMRITS"/>
<dbReference type="AlphaFoldDB" id="A0A0L0HI08"/>
<keyword evidence="8 11" id="KW-0472">Membrane</keyword>
<feature type="transmembrane region" description="Helical" evidence="11">
    <location>
        <begin position="150"/>
        <end position="174"/>
    </location>
</feature>
<keyword evidence="7 11" id="KW-1133">Transmembrane helix</keyword>
<dbReference type="GeneID" id="27687333"/>
<evidence type="ECO:0000313" key="14">
    <source>
        <dbReference type="Proteomes" id="UP000053201"/>
    </source>
</evidence>
<dbReference type="PRINTS" id="PR00171">
    <property type="entry name" value="SUGRTRNSPORT"/>
</dbReference>
<dbReference type="GO" id="GO:0015149">
    <property type="term" value="F:hexose transmembrane transporter activity"/>
    <property type="evidence" value="ECO:0007669"/>
    <property type="project" value="TreeGrafter"/>
</dbReference>
<dbReference type="PROSITE" id="PS00216">
    <property type="entry name" value="SUGAR_TRANSPORT_1"/>
    <property type="match status" value="1"/>
</dbReference>
<dbReference type="PANTHER" id="PTHR23503:SF8">
    <property type="entry name" value="FACILITATED GLUCOSE TRANSPORTER PROTEIN 1"/>
    <property type="match status" value="1"/>
</dbReference>
<dbReference type="RefSeq" id="XP_016608771.1">
    <property type="nucleotide sequence ID" value="XM_016752095.1"/>
</dbReference>
<dbReference type="Proteomes" id="UP000053201">
    <property type="component" value="Unassembled WGS sequence"/>
</dbReference>
<accession>A0A0L0HI08</accession>
<feature type="compositionally biased region" description="Acidic residues" evidence="10">
    <location>
        <begin position="246"/>
        <end position="260"/>
    </location>
</feature>
<evidence type="ECO:0000256" key="7">
    <source>
        <dbReference type="ARBA" id="ARBA00022989"/>
    </source>
</evidence>
<dbReference type="FunFam" id="1.20.1250.20:FF:000218">
    <property type="entry name" value="facilitated trehalose transporter Tret1"/>
    <property type="match status" value="1"/>
</dbReference>
<dbReference type="InterPro" id="IPR005828">
    <property type="entry name" value="MFS_sugar_transport-like"/>
</dbReference>
<dbReference type="VEuPathDB" id="FungiDB:SPPG_03848"/>
<comment type="similarity">
    <text evidence="2 9">Belongs to the major facilitator superfamily. Sugar transporter (TC 2.A.1.1) family.</text>
</comment>
<dbReference type="InterPro" id="IPR045263">
    <property type="entry name" value="GLUT"/>
</dbReference>
<feature type="transmembrane region" description="Helical" evidence="11">
    <location>
        <begin position="12"/>
        <end position="28"/>
    </location>
</feature>
<reference evidence="13 14" key="1">
    <citation type="submission" date="2009-08" db="EMBL/GenBank/DDBJ databases">
        <title>The Genome Sequence of Spizellomyces punctatus strain DAOM BR117.</title>
        <authorList>
            <consortium name="The Broad Institute Genome Sequencing Platform"/>
            <person name="Russ C."/>
            <person name="Cuomo C."/>
            <person name="Shea T."/>
            <person name="Young S.K."/>
            <person name="Zeng Q."/>
            <person name="Koehrsen M."/>
            <person name="Haas B."/>
            <person name="Borodovsky M."/>
            <person name="Guigo R."/>
            <person name="Alvarado L."/>
            <person name="Berlin A."/>
            <person name="Bochicchio J."/>
            <person name="Borenstein D."/>
            <person name="Chapman S."/>
            <person name="Chen Z."/>
            <person name="Engels R."/>
            <person name="Freedman E."/>
            <person name="Gellesch M."/>
            <person name="Goldberg J."/>
            <person name="Griggs A."/>
            <person name="Gujja S."/>
            <person name="Heiman D."/>
            <person name="Hepburn T."/>
            <person name="Howarth C."/>
            <person name="Jen D."/>
            <person name="Larson L."/>
            <person name="Lewis B."/>
            <person name="Mehta T."/>
            <person name="Park D."/>
            <person name="Pearson M."/>
            <person name="Roberts A."/>
            <person name="Saif S."/>
            <person name="Shenoy N."/>
            <person name="Sisk P."/>
            <person name="Stolte C."/>
            <person name="Sykes S."/>
            <person name="Thomson T."/>
            <person name="Walk T."/>
            <person name="White J."/>
            <person name="Yandava C."/>
            <person name="Burger G."/>
            <person name="Gray M.W."/>
            <person name="Holland P.W.H."/>
            <person name="King N."/>
            <person name="Lang F.B.F."/>
            <person name="Roger A.J."/>
            <person name="Ruiz-Trillo I."/>
            <person name="Lander E."/>
            <person name="Nusbaum C."/>
        </authorList>
    </citation>
    <scope>NUCLEOTIDE SEQUENCE [LARGE SCALE GENOMIC DNA]</scope>
    <source>
        <strain evidence="13 14">DAOM BR117</strain>
    </source>
</reference>
<keyword evidence="5" id="KW-0762">Sugar transport</keyword>
<feature type="transmembrane region" description="Helical" evidence="11">
    <location>
        <begin position="349"/>
        <end position="371"/>
    </location>
</feature>
<dbReference type="OrthoDB" id="4540492at2759"/>
<feature type="transmembrane region" description="Helical" evidence="11">
    <location>
        <begin position="443"/>
        <end position="462"/>
    </location>
</feature>
<evidence type="ECO:0000256" key="3">
    <source>
        <dbReference type="ARBA" id="ARBA00022448"/>
    </source>
</evidence>
<dbReference type="EMBL" id="KQ257455">
    <property type="protein sequence ID" value="KND00732.1"/>
    <property type="molecule type" value="Genomic_DNA"/>
</dbReference>
<gene>
    <name evidence="13" type="ORF">SPPG_03848</name>
</gene>
<dbReference type="GO" id="GO:0005886">
    <property type="term" value="C:plasma membrane"/>
    <property type="evidence" value="ECO:0007669"/>
    <property type="project" value="UniProtKB-SubCell"/>
</dbReference>
<evidence type="ECO:0000256" key="10">
    <source>
        <dbReference type="SAM" id="MobiDB-lite"/>
    </source>
</evidence>
<comment type="subcellular location">
    <subcellularLocation>
        <location evidence="1">Cell membrane</location>
        <topology evidence="1">Multi-pass membrane protein</topology>
    </subcellularLocation>
</comment>
<dbReference type="InterPro" id="IPR020846">
    <property type="entry name" value="MFS_dom"/>
</dbReference>
<evidence type="ECO:0000256" key="5">
    <source>
        <dbReference type="ARBA" id="ARBA00022597"/>
    </source>
</evidence>
<evidence type="ECO:0000313" key="13">
    <source>
        <dbReference type="EMBL" id="KND00732.1"/>
    </source>
</evidence>
<feature type="transmembrane region" description="Helical" evidence="11">
    <location>
        <begin position="377"/>
        <end position="401"/>
    </location>
</feature>
<dbReference type="SUPFAM" id="SSF103473">
    <property type="entry name" value="MFS general substrate transporter"/>
    <property type="match status" value="1"/>
</dbReference>
<feature type="region of interest" description="Disordered" evidence="10">
    <location>
        <begin position="241"/>
        <end position="266"/>
    </location>
</feature>
<protein>
    <submittedName>
        <fullName evidence="13">Sugar porter (SP) family MFS transporter</fullName>
    </submittedName>
</protein>
<evidence type="ECO:0000256" key="1">
    <source>
        <dbReference type="ARBA" id="ARBA00004651"/>
    </source>
</evidence>
<keyword evidence="4" id="KW-1003">Cell membrane</keyword>
<dbReference type="STRING" id="645134.A0A0L0HI08"/>
<evidence type="ECO:0000256" key="4">
    <source>
        <dbReference type="ARBA" id="ARBA00022475"/>
    </source>
</evidence>
<evidence type="ECO:0000256" key="9">
    <source>
        <dbReference type="RuleBase" id="RU003346"/>
    </source>
</evidence>
<dbReference type="NCBIfam" id="TIGR00879">
    <property type="entry name" value="SP"/>
    <property type="match status" value="1"/>
</dbReference>
<evidence type="ECO:0000256" key="8">
    <source>
        <dbReference type="ARBA" id="ARBA00023136"/>
    </source>
</evidence>
<feature type="domain" description="Major facilitator superfamily (MFS) profile" evidence="12">
    <location>
        <begin position="15"/>
        <end position="466"/>
    </location>
</feature>
<feature type="transmembrane region" description="Helical" evidence="11">
    <location>
        <begin position="180"/>
        <end position="200"/>
    </location>
</feature>
<feature type="transmembrane region" description="Helical" evidence="11">
    <location>
        <begin position="60"/>
        <end position="81"/>
    </location>
</feature>
<dbReference type="PROSITE" id="PS50850">
    <property type="entry name" value="MFS"/>
    <property type="match status" value="1"/>
</dbReference>
<proteinExistence type="inferred from homology"/>
<dbReference type="InterPro" id="IPR003663">
    <property type="entry name" value="Sugar/inositol_transpt"/>
</dbReference>
<keyword evidence="3 9" id="KW-0813">Transport</keyword>
<feature type="transmembrane region" description="Helical" evidence="11">
    <location>
        <begin position="118"/>
        <end position="138"/>
    </location>
</feature>
<dbReference type="Gene3D" id="1.20.1250.20">
    <property type="entry name" value="MFS general substrate transporter like domains"/>
    <property type="match status" value="1"/>
</dbReference>
<dbReference type="InterPro" id="IPR005829">
    <property type="entry name" value="Sugar_transporter_CS"/>
</dbReference>
<evidence type="ECO:0000256" key="6">
    <source>
        <dbReference type="ARBA" id="ARBA00022692"/>
    </source>
</evidence>
<name>A0A0L0HI08_SPIPD</name>
<keyword evidence="14" id="KW-1185">Reference proteome</keyword>
<feature type="transmembrane region" description="Helical" evidence="11">
    <location>
        <begin position="93"/>
        <end position="112"/>
    </location>
</feature>
<evidence type="ECO:0000256" key="2">
    <source>
        <dbReference type="ARBA" id="ARBA00010992"/>
    </source>
</evidence>
<feature type="transmembrane region" description="Helical" evidence="11">
    <location>
        <begin position="319"/>
        <end position="337"/>
    </location>
</feature>
<evidence type="ECO:0000259" key="12">
    <source>
        <dbReference type="PROSITE" id="PS50850"/>
    </source>
</evidence>
<evidence type="ECO:0000256" key="11">
    <source>
        <dbReference type="SAM" id="Phobius"/>
    </source>
</evidence>
<dbReference type="InParanoid" id="A0A0L0HI08"/>
<dbReference type="eggNOG" id="KOG0569">
    <property type="taxonomic scope" value="Eukaryota"/>
</dbReference>
<organism evidence="13 14">
    <name type="scientific">Spizellomyces punctatus (strain DAOM BR117)</name>
    <dbReference type="NCBI Taxonomy" id="645134"/>
    <lineage>
        <taxon>Eukaryota</taxon>
        <taxon>Fungi</taxon>
        <taxon>Fungi incertae sedis</taxon>
        <taxon>Chytridiomycota</taxon>
        <taxon>Chytridiomycota incertae sedis</taxon>
        <taxon>Chytridiomycetes</taxon>
        <taxon>Spizellomycetales</taxon>
        <taxon>Spizellomycetaceae</taxon>
        <taxon>Spizellomyces</taxon>
    </lineage>
</organism>
<dbReference type="PROSITE" id="PS00217">
    <property type="entry name" value="SUGAR_TRANSPORT_2"/>
    <property type="match status" value="1"/>
</dbReference>
<sequence>MAQHSEPTSPYLLFCVIVGSLTAFQFGYNSGVVNQPRDAMTNCPSAPGEWPQNCIPMDDWQWGIFVSMFLLGGIIGGLTGGHIADNLGRRRTLLILNVGFIIGGALLALSSAPFSLYFGRFIIGIAAGTGTVAVPLYISEISPVEKRGTLGSFNQLAIVVGILVSVLVGIPLATLERWRYMFGLILVPSILQMLLIPFCVETPSWLTSQSLVLDAKEALQKLNGTALENDEAARMLRSHSSLSQEQDIEGGEQNGDDISDGDGPSQDAKISLKEIMTRPELWKPIVAGLGLHASQQFSGINAAIYYSTTIFSQSYSQSTAIKLTVLLSLVNLAFTLVSGNQIDKVGRRTLLLVSQGGMAACALGAVGAFRLHADPSVVVLFLMAFVGMFAVGLGNIPWLIMPELVPSSLLGPSASVGTAVNWSSAFIIALVFPRAIAILGYDIFYVFAAILVGSSLFTYLCVPETKGKTPEEVARTFMIRHRE</sequence>
<feature type="transmembrane region" description="Helical" evidence="11">
    <location>
        <begin position="413"/>
        <end position="437"/>
    </location>
</feature>
<dbReference type="PANTHER" id="PTHR23503">
    <property type="entry name" value="SOLUTE CARRIER FAMILY 2"/>
    <property type="match status" value="1"/>
</dbReference>